<dbReference type="Proteomes" id="UP000064939">
    <property type="component" value="Chromosome"/>
</dbReference>
<keyword evidence="2" id="KW-1185">Reference proteome</keyword>
<dbReference type="EMBL" id="CP012808">
    <property type="protein sequence ID" value="ALH94619.1"/>
    <property type="molecule type" value="Genomic_DNA"/>
</dbReference>
<dbReference type="KEGG" id="aei:AOY20_03175"/>
<gene>
    <name evidence="1" type="ORF">AOY20_03175</name>
</gene>
<name>A0A0N7GXG1_9GAMM</name>
<proteinExistence type="predicted"/>
<sequence>MLIYILCGILLLVVGLIVAIKGLRVKHSLQDSILKQRAIFKTQHQLTFIRLKQLLPHCSILAHVSYDSLLTTKFAHTREKYKTMIADFVVLDVNYHVMVIINLDTVLTTKRVREVRYEEEILKSAGYKVLHYKILPELDDLISGLAQFTPRKLTSVDQQYKKLEFLGQIPTVKIVL</sequence>
<dbReference type="AlphaFoldDB" id="A0A0N7GXG1"/>
<evidence type="ECO:0000313" key="1">
    <source>
        <dbReference type="EMBL" id="ALH94619.1"/>
    </source>
</evidence>
<dbReference type="RefSeq" id="WP_054580520.1">
    <property type="nucleotide sequence ID" value="NZ_CP012808.1"/>
</dbReference>
<reference evidence="1 2" key="1">
    <citation type="journal article" date="2015" name="Int. J. Syst. Evol. Microbiol.">
        <title>Acinetobacter equi sp. nov. isolated from horse faeces.</title>
        <authorList>
            <person name="Poppel M.T."/>
            <person name="Skiebe E."/>
            <person name="Laue M."/>
            <person name="Bergmann H."/>
            <person name="Ebersberger I."/>
            <person name="Garn T."/>
            <person name="Fruth A."/>
            <person name="Baumgardt S."/>
            <person name="Busse H.J."/>
            <person name="Wilharm G."/>
        </authorList>
    </citation>
    <scope>NUCLEOTIDE SEQUENCE [LARGE SCALE GENOMIC DNA]</scope>
    <source>
        <strain evidence="1 2">114</strain>
    </source>
</reference>
<protein>
    <submittedName>
        <fullName evidence="1">Uncharacterized protein</fullName>
    </submittedName>
</protein>
<organism evidence="1 2">
    <name type="scientific">Acinetobacter equi</name>
    <dbReference type="NCBI Taxonomy" id="1324350"/>
    <lineage>
        <taxon>Bacteria</taxon>
        <taxon>Pseudomonadati</taxon>
        <taxon>Pseudomonadota</taxon>
        <taxon>Gammaproteobacteria</taxon>
        <taxon>Moraxellales</taxon>
        <taxon>Moraxellaceae</taxon>
        <taxon>Acinetobacter</taxon>
    </lineage>
</organism>
<accession>A0A0N7GXG1</accession>
<evidence type="ECO:0000313" key="2">
    <source>
        <dbReference type="Proteomes" id="UP000064939"/>
    </source>
</evidence>
<dbReference type="OrthoDB" id="6710820at2"/>